<organism evidence="1 2">
    <name type="scientific">Nematostella vectensis</name>
    <name type="common">Starlet sea anemone</name>
    <dbReference type="NCBI Taxonomy" id="45351"/>
    <lineage>
        <taxon>Eukaryota</taxon>
        <taxon>Metazoa</taxon>
        <taxon>Cnidaria</taxon>
        <taxon>Anthozoa</taxon>
        <taxon>Hexacorallia</taxon>
        <taxon>Actiniaria</taxon>
        <taxon>Edwardsiidae</taxon>
        <taxon>Nematostella</taxon>
    </lineage>
</organism>
<evidence type="ECO:0000313" key="1">
    <source>
        <dbReference type="EMBL" id="EDO27344.1"/>
    </source>
</evidence>
<proteinExistence type="predicted"/>
<dbReference type="Proteomes" id="UP000001593">
    <property type="component" value="Unassembled WGS sequence"/>
</dbReference>
<reference evidence="1 2" key="1">
    <citation type="journal article" date="2007" name="Science">
        <title>Sea anemone genome reveals ancestral eumetazoan gene repertoire and genomic organization.</title>
        <authorList>
            <person name="Putnam N.H."/>
            <person name="Srivastava M."/>
            <person name="Hellsten U."/>
            <person name="Dirks B."/>
            <person name="Chapman J."/>
            <person name="Salamov A."/>
            <person name="Terry A."/>
            <person name="Shapiro H."/>
            <person name="Lindquist E."/>
            <person name="Kapitonov V.V."/>
            <person name="Jurka J."/>
            <person name="Genikhovich G."/>
            <person name="Grigoriev I.V."/>
            <person name="Lucas S.M."/>
            <person name="Steele R.E."/>
            <person name="Finnerty J.R."/>
            <person name="Technau U."/>
            <person name="Martindale M.Q."/>
            <person name="Rokhsar D.S."/>
        </authorList>
    </citation>
    <scope>NUCLEOTIDE SEQUENCE [LARGE SCALE GENOMIC DNA]</scope>
    <source>
        <strain evidence="2">CH2 X CH6</strain>
    </source>
</reference>
<sequence length="123" mass="14176">MEESIEEEIERRTPDRQSVQARTSCNCKSTCSRKRVEDGARARGCPCKGANKHCNSSCKCGTRSKPCQNKQLVGNDLVKKYFHLGFEYKEMLALLYVHHGETLRMILFRYTTSGWFPLCELLH</sequence>
<keyword evidence="2" id="KW-1185">Reference proteome</keyword>
<dbReference type="EMBL" id="DS473407">
    <property type="protein sequence ID" value="EDO27344.1"/>
    <property type="molecule type" value="Genomic_DNA"/>
</dbReference>
<dbReference type="PhylomeDB" id="A7T9I1"/>
<accession>A7T9I1</accession>
<dbReference type="HOGENOM" id="CLU_2017930_0_0_1"/>
<dbReference type="InParanoid" id="A7T9I1"/>
<dbReference type="AlphaFoldDB" id="A7T9I1"/>
<name>A7T9I1_NEMVE</name>
<protein>
    <submittedName>
        <fullName evidence="1">Uncharacterized protein</fullName>
    </submittedName>
</protein>
<evidence type="ECO:0000313" key="2">
    <source>
        <dbReference type="Proteomes" id="UP000001593"/>
    </source>
</evidence>
<gene>
    <name evidence="1" type="ORF">NEMVEDRAFT_v1g248854</name>
</gene>